<evidence type="ECO:0008006" key="3">
    <source>
        <dbReference type="Google" id="ProtNLM"/>
    </source>
</evidence>
<feature type="non-terminal residue" evidence="1">
    <location>
        <position position="1"/>
    </location>
</feature>
<proteinExistence type="predicted"/>
<dbReference type="AlphaFoldDB" id="A0AAV5TAU9"/>
<keyword evidence="2" id="KW-1185">Reference proteome</keyword>
<sequence length="120" mass="13241">HFLHLLLHLSISQRIMGDGREGEKIRIDGSLLGRLLLPLVLLLHLCLDLLHISDSVFLLIFLHLILIRHLQVGVFGDAIRTIVLVDLPSLCPGELQAIAVVPFIARIALDHEAIALGLSE</sequence>
<accession>A0AAV5TAU9</accession>
<reference evidence="1" key="1">
    <citation type="submission" date="2023-10" db="EMBL/GenBank/DDBJ databases">
        <title>Genome assembly of Pristionchus species.</title>
        <authorList>
            <person name="Yoshida K."/>
            <person name="Sommer R.J."/>
        </authorList>
    </citation>
    <scope>NUCLEOTIDE SEQUENCE</scope>
    <source>
        <strain evidence="1">RS0144</strain>
    </source>
</reference>
<gene>
    <name evidence="1" type="ORF">PENTCL1PPCAC_13632</name>
</gene>
<organism evidence="1 2">
    <name type="scientific">Pristionchus entomophagus</name>
    <dbReference type="NCBI Taxonomy" id="358040"/>
    <lineage>
        <taxon>Eukaryota</taxon>
        <taxon>Metazoa</taxon>
        <taxon>Ecdysozoa</taxon>
        <taxon>Nematoda</taxon>
        <taxon>Chromadorea</taxon>
        <taxon>Rhabditida</taxon>
        <taxon>Rhabditina</taxon>
        <taxon>Diplogasteromorpha</taxon>
        <taxon>Diplogasteroidea</taxon>
        <taxon>Neodiplogasteridae</taxon>
        <taxon>Pristionchus</taxon>
    </lineage>
</organism>
<evidence type="ECO:0000313" key="2">
    <source>
        <dbReference type="Proteomes" id="UP001432027"/>
    </source>
</evidence>
<protein>
    <recommendedName>
        <fullName evidence="3">G protein-coupled receptor</fullName>
    </recommendedName>
</protein>
<dbReference type="EMBL" id="BTSX01000003">
    <property type="protein sequence ID" value="GMS91457.1"/>
    <property type="molecule type" value="Genomic_DNA"/>
</dbReference>
<evidence type="ECO:0000313" key="1">
    <source>
        <dbReference type="EMBL" id="GMS91457.1"/>
    </source>
</evidence>
<name>A0AAV5TAU9_9BILA</name>
<dbReference type="Proteomes" id="UP001432027">
    <property type="component" value="Unassembled WGS sequence"/>
</dbReference>
<comment type="caution">
    <text evidence="1">The sequence shown here is derived from an EMBL/GenBank/DDBJ whole genome shotgun (WGS) entry which is preliminary data.</text>
</comment>